<dbReference type="OrthoDB" id="4760524at2759"/>
<sequence>MAARAPSMFQNAQGFQINNGQFNNVGRDINNYYSEDPFRLLYMAIKDVGASYNSEVRYPPPRCDPDTRKEVLKVLHDWIQDQSPEDRIFWLYGPAGAGKSAIAQTIAEKGQKERYLVSSFFFSRENERRNTAKSLFLTIAYGLAMGIPELRKLISEAIKQNPAVLEDSLEMQVQKLIIEPCRALVELCGCPWIIIIDGLDECSGGRHPNQEQKRIIFIIVEALSTLIARIRFLICSRPEPHIREALDTDVVRPYLRRVVLDDTFQPSRDIETYLWKEFTQIRRHPRNHRIKFPVPWPAPSTVDILVQRASGMFIYTATVVKFVNDEYSNPCTQLAMVLNPGQQPESDLELDSKLNSPFHDLDVLYRHILSINCQRSKVRDVLRAIFSFRLVPRRQWKATPRQIEWLLLLPEEEVSLVLRGMHSILNINGPDDEIGFFHASFGDFCRGEKRSGYFFLGDEQDQHSHLTGWILRVMKDRCQTSTSLSDCDRWLVFNDLFNSLVYHSSKSNPKHHLKYDDLDFLQGVDFIETSRSGLNRHIVIRRPIGSGITADPLQEPRQAIEHTEVCHNPPERHLPPIGAHQEALKVIHEWIYDPSPENHVFWLCGPTGSEISAIAQTITDMGQREGYLHSSFFISREDPGRDIFELLSPILKYGYKISIPKLHEPVTQAIKGNIQVSLEEAQKLVVASRRPWLIVIEGLDQYSGGKQEQEQILKIIYDLVLSNCDIRILICSRPELHLQKAFDTDAFRPYLRRVVLDDTFSDIHTFLLNEFRRIRKSHNYDHIWFPSSWPARGVIDELAQKASGRFIYARTVVGFIDHEDPREQLEIILRSESQLNTSPVRLPNFHGFSNSTVYRPKSHGPGNTTVYRPNSHGPSNNSTVYLPNSHGFLLRDVLRAIFSFQLVPHVRAPTHWKATPQQIKWLLLLSEEALSSGFRQIKHMFPIDGPDDEIPLPDAEYLEFFRDPISGFLFVGNEHDQHEYLATGTG</sequence>
<protein>
    <submittedName>
        <fullName evidence="3">Nwd2</fullName>
    </submittedName>
</protein>
<evidence type="ECO:0000256" key="1">
    <source>
        <dbReference type="ARBA" id="ARBA00022737"/>
    </source>
</evidence>
<evidence type="ECO:0000313" key="3">
    <source>
        <dbReference type="EMBL" id="ESK82726.1"/>
    </source>
</evidence>
<organism evidence="3 4">
    <name type="scientific">Moniliophthora roreri (strain MCA 2997)</name>
    <name type="common">Cocoa frosty pod rot fungus</name>
    <name type="synonym">Crinipellis roreri</name>
    <dbReference type="NCBI Taxonomy" id="1381753"/>
    <lineage>
        <taxon>Eukaryota</taxon>
        <taxon>Fungi</taxon>
        <taxon>Dikarya</taxon>
        <taxon>Basidiomycota</taxon>
        <taxon>Agaricomycotina</taxon>
        <taxon>Agaricomycetes</taxon>
        <taxon>Agaricomycetidae</taxon>
        <taxon>Agaricales</taxon>
        <taxon>Marasmiineae</taxon>
        <taxon>Marasmiaceae</taxon>
        <taxon>Moniliophthora</taxon>
    </lineage>
</organism>
<dbReference type="Pfam" id="PF24883">
    <property type="entry name" value="NPHP3_N"/>
    <property type="match status" value="2"/>
</dbReference>
<dbReference type="InterPro" id="IPR007111">
    <property type="entry name" value="NACHT_NTPase"/>
</dbReference>
<dbReference type="Gene3D" id="3.40.50.300">
    <property type="entry name" value="P-loop containing nucleotide triphosphate hydrolases"/>
    <property type="match status" value="1"/>
</dbReference>
<dbReference type="PROSITE" id="PS50837">
    <property type="entry name" value="NACHT"/>
    <property type="match status" value="1"/>
</dbReference>
<dbReference type="InterPro" id="IPR056884">
    <property type="entry name" value="NPHP3-like_N"/>
</dbReference>
<dbReference type="EMBL" id="AWSO01001816">
    <property type="protein sequence ID" value="ESK82726.1"/>
    <property type="molecule type" value="Genomic_DNA"/>
</dbReference>
<gene>
    <name evidence="3" type="ORF">Moror_5677</name>
</gene>
<dbReference type="AlphaFoldDB" id="V2WQD3"/>
<proteinExistence type="predicted"/>
<dbReference type="STRING" id="1381753.V2WQD3"/>
<evidence type="ECO:0000313" key="4">
    <source>
        <dbReference type="Proteomes" id="UP000017559"/>
    </source>
</evidence>
<comment type="caution">
    <text evidence="3">The sequence shown here is derived from an EMBL/GenBank/DDBJ whole genome shotgun (WGS) entry which is preliminary data.</text>
</comment>
<dbReference type="SUPFAM" id="SSF52540">
    <property type="entry name" value="P-loop containing nucleoside triphosphate hydrolases"/>
    <property type="match status" value="1"/>
</dbReference>
<accession>V2WQD3</accession>
<reference evidence="3 4" key="1">
    <citation type="journal article" date="2014" name="BMC Genomics">
        <title>Genome and secretome analysis of the hemibiotrophic fungal pathogen, Moniliophthora roreri, which causes frosty pod rot disease of cacao: mechanisms of the biotrophic and necrotrophic phases.</title>
        <authorList>
            <person name="Meinhardt L.W."/>
            <person name="Costa G.G.L."/>
            <person name="Thomazella D.P.T."/>
            <person name="Teixeira P.J.P.L."/>
            <person name="Carazzolle M.F."/>
            <person name="Schuster S.C."/>
            <person name="Carlson J.E."/>
            <person name="Guiltinan M.J."/>
            <person name="Mieczkowski P."/>
            <person name="Farmer A."/>
            <person name="Ramaraj T."/>
            <person name="Crozier J."/>
            <person name="Davis R.E."/>
            <person name="Shao J."/>
            <person name="Melnick R.L."/>
            <person name="Pereira G.A.G."/>
            <person name="Bailey B.A."/>
        </authorList>
    </citation>
    <scope>NUCLEOTIDE SEQUENCE [LARGE SCALE GENOMIC DNA]</scope>
    <source>
        <strain evidence="3 4">MCA 2997</strain>
    </source>
</reference>
<dbReference type="PANTHER" id="PTHR10039:SF14">
    <property type="entry name" value="NACHT DOMAIN-CONTAINING PROTEIN"/>
    <property type="match status" value="1"/>
</dbReference>
<dbReference type="PANTHER" id="PTHR10039">
    <property type="entry name" value="AMELOGENIN"/>
    <property type="match status" value="1"/>
</dbReference>
<dbReference type="HOGENOM" id="CLU_302486_0_0_1"/>
<dbReference type="InterPro" id="IPR027417">
    <property type="entry name" value="P-loop_NTPase"/>
</dbReference>
<keyword evidence="1" id="KW-0677">Repeat</keyword>
<dbReference type="KEGG" id="mrr:Moror_5677"/>
<name>V2WQD3_MONRO</name>
<evidence type="ECO:0000259" key="2">
    <source>
        <dbReference type="PROSITE" id="PS50837"/>
    </source>
</evidence>
<dbReference type="Proteomes" id="UP000017559">
    <property type="component" value="Unassembled WGS sequence"/>
</dbReference>
<feature type="domain" description="NACHT" evidence="2">
    <location>
        <begin position="87"/>
        <end position="238"/>
    </location>
</feature>
<keyword evidence="4" id="KW-1185">Reference proteome</keyword>